<evidence type="ECO:0000313" key="1">
    <source>
        <dbReference type="EMBL" id="MFD1588520.1"/>
    </source>
</evidence>
<comment type="caution">
    <text evidence="1">The sequence shown here is derived from an EMBL/GenBank/DDBJ whole genome shotgun (WGS) entry which is preliminary data.</text>
</comment>
<sequence length="140" mass="15754">MTPQQQTRQLELVDVIEPHEFDSDGTLAWSSAPATQAAALDEFPSIRYRALEDEATLIARGISESIDGRSDLHARRVRSDRRRITFPREDIEAAFGGTNEELIDEEQRLAVFATDGVLAFRLVDDVGQVDIQEEVLEELQ</sequence>
<dbReference type="Proteomes" id="UP001597119">
    <property type="component" value="Unassembled WGS sequence"/>
</dbReference>
<accession>A0ABD6CFY9</accession>
<evidence type="ECO:0000313" key="2">
    <source>
        <dbReference type="Proteomes" id="UP001597119"/>
    </source>
</evidence>
<gene>
    <name evidence="1" type="ORF">ACFR9U_16195</name>
</gene>
<keyword evidence="2" id="KW-1185">Reference proteome</keyword>
<dbReference type="AlphaFoldDB" id="A0ABD6CFY9"/>
<reference evidence="1 2" key="1">
    <citation type="journal article" date="2019" name="Int. J. Syst. Evol. Microbiol.">
        <title>The Global Catalogue of Microorganisms (GCM) 10K type strain sequencing project: providing services to taxonomists for standard genome sequencing and annotation.</title>
        <authorList>
            <consortium name="The Broad Institute Genomics Platform"/>
            <consortium name="The Broad Institute Genome Sequencing Center for Infectious Disease"/>
            <person name="Wu L."/>
            <person name="Ma J."/>
        </authorList>
    </citation>
    <scope>NUCLEOTIDE SEQUENCE [LARGE SCALE GENOMIC DNA]</scope>
    <source>
        <strain evidence="1 2">CGMCC 1.12125</strain>
    </source>
</reference>
<evidence type="ECO:0008006" key="3">
    <source>
        <dbReference type="Google" id="ProtNLM"/>
    </source>
</evidence>
<organism evidence="1 2">
    <name type="scientific">Halorientalis brevis</name>
    <dbReference type="NCBI Taxonomy" id="1126241"/>
    <lineage>
        <taxon>Archaea</taxon>
        <taxon>Methanobacteriati</taxon>
        <taxon>Methanobacteriota</taxon>
        <taxon>Stenosarchaea group</taxon>
        <taxon>Halobacteria</taxon>
        <taxon>Halobacteriales</taxon>
        <taxon>Haloarculaceae</taxon>
        <taxon>Halorientalis</taxon>
    </lineage>
</organism>
<proteinExistence type="predicted"/>
<protein>
    <recommendedName>
        <fullName evidence="3">Halobacterial output domain-containing protein</fullName>
    </recommendedName>
</protein>
<dbReference type="RefSeq" id="WP_247382006.1">
    <property type="nucleotide sequence ID" value="NZ_JALLGV010000013.1"/>
</dbReference>
<name>A0ABD6CFY9_9EURY</name>
<dbReference type="EMBL" id="JBHUDJ010000013">
    <property type="protein sequence ID" value="MFD1588520.1"/>
    <property type="molecule type" value="Genomic_DNA"/>
</dbReference>